<dbReference type="EMBL" id="SLXD01000007">
    <property type="protein sequence ID" value="TCP02047.1"/>
    <property type="molecule type" value="Genomic_DNA"/>
</dbReference>
<dbReference type="GO" id="GO:0005840">
    <property type="term" value="C:ribosome"/>
    <property type="evidence" value="ECO:0007669"/>
    <property type="project" value="UniProtKB-KW"/>
</dbReference>
<dbReference type="PROSITE" id="PS51186">
    <property type="entry name" value="GNAT"/>
    <property type="match status" value="1"/>
</dbReference>
<reference evidence="2 3" key="1">
    <citation type="submission" date="2019-03" db="EMBL/GenBank/DDBJ databases">
        <title>Genomic Encyclopedia of Type Strains, Phase IV (KMG-IV): sequencing the most valuable type-strain genomes for metagenomic binning, comparative biology and taxonomic classification.</title>
        <authorList>
            <person name="Goeker M."/>
        </authorList>
    </citation>
    <scope>NUCLEOTIDE SEQUENCE [LARGE SCALE GENOMIC DNA]</scope>
    <source>
        <strain evidence="2 3">DSM 1709</strain>
    </source>
</reference>
<dbReference type="GeneID" id="99686341"/>
<name>A0A4R2MBW0_RUBGE</name>
<organism evidence="2 3">
    <name type="scientific">Rubrivivax gelatinosus</name>
    <name type="common">Rhodocyclus gelatinosus</name>
    <name type="synonym">Rhodopseudomonas gelatinosa</name>
    <dbReference type="NCBI Taxonomy" id="28068"/>
    <lineage>
        <taxon>Bacteria</taxon>
        <taxon>Pseudomonadati</taxon>
        <taxon>Pseudomonadota</taxon>
        <taxon>Betaproteobacteria</taxon>
        <taxon>Burkholderiales</taxon>
        <taxon>Sphaerotilaceae</taxon>
        <taxon>Rubrivivax</taxon>
    </lineage>
</organism>
<dbReference type="OrthoDB" id="6692778at2"/>
<evidence type="ECO:0000259" key="1">
    <source>
        <dbReference type="PROSITE" id="PS51186"/>
    </source>
</evidence>
<dbReference type="PANTHER" id="PTHR43072:SF60">
    <property type="entry name" value="L-2,4-DIAMINOBUTYRIC ACID ACETYLTRANSFERASE"/>
    <property type="match status" value="1"/>
</dbReference>
<dbReference type="Gene3D" id="3.40.630.30">
    <property type="match status" value="1"/>
</dbReference>
<proteinExistence type="predicted"/>
<evidence type="ECO:0000313" key="3">
    <source>
        <dbReference type="Proteomes" id="UP000295106"/>
    </source>
</evidence>
<dbReference type="SUPFAM" id="SSF55729">
    <property type="entry name" value="Acyl-CoA N-acyltransferases (Nat)"/>
    <property type="match status" value="1"/>
</dbReference>
<keyword evidence="2" id="KW-0687">Ribonucleoprotein</keyword>
<dbReference type="InterPro" id="IPR000182">
    <property type="entry name" value="GNAT_dom"/>
</dbReference>
<dbReference type="AlphaFoldDB" id="A0A4R2MBW0"/>
<accession>A0A4R2MBW0</accession>
<dbReference type="InterPro" id="IPR016181">
    <property type="entry name" value="Acyl_CoA_acyltransferase"/>
</dbReference>
<dbReference type="GO" id="GO:0016747">
    <property type="term" value="F:acyltransferase activity, transferring groups other than amino-acyl groups"/>
    <property type="evidence" value="ECO:0007669"/>
    <property type="project" value="InterPro"/>
</dbReference>
<comment type="caution">
    <text evidence="2">The sequence shown here is derived from an EMBL/GenBank/DDBJ whole genome shotgun (WGS) entry which is preliminary data.</text>
</comment>
<dbReference type="PANTHER" id="PTHR43072">
    <property type="entry name" value="N-ACETYLTRANSFERASE"/>
    <property type="match status" value="1"/>
</dbReference>
<feature type="domain" description="N-acetyltransferase" evidence="1">
    <location>
        <begin position="13"/>
        <end position="177"/>
    </location>
</feature>
<protein>
    <submittedName>
        <fullName evidence="2">Ribosomal protein S18 acetylase RimI-like enzyme</fullName>
    </submittedName>
</protein>
<gene>
    <name evidence="2" type="ORF">EV684_10752</name>
</gene>
<keyword evidence="2" id="KW-0689">Ribosomal protein</keyword>
<dbReference type="Pfam" id="PF00583">
    <property type="entry name" value="Acetyltransf_1"/>
    <property type="match status" value="1"/>
</dbReference>
<sequence>MNATDPLFTTPRLAVRALAAGEVPALQALLEACSDFYVLVGGLPPGPDEAAEMFAERPPEHLSWTRHWCAGAFEPDGALAGVLLVIADLGTPGCWHTALFLLHPRQRGTGAAAELHAALEAWAREQGARWLRLGVVVGNERAERFWRRCGYEALRTRPVEAADGSTRTTTAMLKCLGDAGVGEYLERVPRDQPGSTLP</sequence>
<evidence type="ECO:0000313" key="2">
    <source>
        <dbReference type="EMBL" id="TCP02047.1"/>
    </source>
</evidence>
<dbReference type="RefSeq" id="WP_132647504.1">
    <property type="nucleotide sequence ID" value="NZ_CP181386.1"/>
</dbReference>
<dbReference type="Proteomes" id="UP000295106">
    <property type="component" value="Unassembled WGS sequence"/>
</dbReference>